<keyword evidence="2" id="KW-1185">Reference proteome</keyword>
<dbReference type="RefSeq" id="WP_330484892.1">
    <property type="nucleotide sequence ID" value="NZ_JAZBJZ010000078.1"/>
</dbReference>
<protein>
    <submittedName>
        <fullName evidence="1">Uncharacterized protein</fullName>
    </submittedName>
</protein>
<accession>A0AAW9Q2P1</accession>
<name>A0AAW9Q2P1_9CYAN</name>
<dbReference type="EMBL" id="JAZBJZ010000078">
    <property type="protein sequence ID" value="MEE3718459.1"/>
    <property type="molecule type" value="Genomic_DNA"/>
</dbReference>
<reference evidence="1" key="1">
    <citation type="submission" date="2024-01" db="EMBL/GenBank/DDBJ databases">
        <title>Bank of Algae and Cyanobacteria of the Azores (BACA) strain genomes.</title>
        <authorList>
            <person name="Luz R."/>
            <person name="Cordeiro R."/>
            <person name="Fonseca A."/>
            <person name="Goncalves V."/>
        </authorList>
    </citation>
    <scope>NUCLEOTIDE SEQUENCE</scope>
    <source>
        <strain evidence="1">BACA0141</strain>
    </source>
</reference>
<sequence>MNVGQSGIIEVEFLYDGGAYKGDVGLFSLDGMDAYAAGSEAFIAEAARHVASNSKQRYVLVSDITDAAKFSSGLDWEANYNSGTYQGTKILNLSPNTAYGVMQVPNSTVNIVLRRLHIFPQMSTGL</sequence>
<organism evidence="1 2">
    <name type="scientific">Tumidithrix elongata BACA0141</name>
    <dbReference type="NCBI Taxonomy" id="2716417"/>
    <lineage>
        <taxon>Bacteria</taxon>
        <taxon>Bacillati</taxon>
        <taxon>Cyanobacteriota</taxon>
        <taxon>Cyanophyceae</taxon>
        <taxon>Pseudanabaenales</taxon>
        <taxon>Pseudanabaenaceae</taxon>
        <taxon>Tumidithrix</taxon>
        <taxon>Tumidithrix elongata</taxon>
    </lineage>
</organism>
<dbReference type="Proteomes" id="UP001333818">
    <property type="component" value="Unassembled WGS sequence"/>
</dbReference>
<gene>
    <name evidence="1" type="ORF">V2H45_17095</name>
</gene>
<evidence type="ECO:0000313" key="1">
    <source>
        <dbReference type="EMBL" id="MEE3718459.1"/>
    </source>
</evidence>
<dbReference type="AlphaFoldDB" id="A0AAW9Q2P1"/>
<evidence type="ECO:0000313" key="2">
    <source>
        <dbReference type="Proteomes" id="UP001333818"/>
    </source>
</evidence>
<comment type="caution">
    <text evidence="1">The sequence shown here is derived from an EMBL/GenBank/DDBJ whole genome shotgun (WGS) entry which is preliminary data.</text>
</comment>
<proteinExistence type="predicted"/>